<dbReference type="SUPFAM" id="SSF49785">
    <property type="entry name" value="Galactose-binding domain-like"/>
    <property type="match status" value="2"/>
</dbReference>
<evidence type="ECO:0000259" key="3">
    <source>
        <dbReference type="PROSITE" id="PS50835"/>
    </source>
</evidence>
<keyword evidence="6" id="KW-1185">Reference proteome</keyword>
<dbReference type="InterPro" id="IPR003343">
    <property type="entry name" value="Big_2"/>
</dbReference>
<dbReference type="SMART" id="SM00635">
    <property type="entry name" value="BID_2"/>
    <property type="match status" value="9"/>
</dbReference>
<keyword evidence="1 2" id="KW-0732">Signal</keyword>
<dbReference type="CDD" id="cd21510">
    <property type="entry name" value="agarase_cat"/>
    <property type="match status" value="1"/>
</dbReference>
<dbReference type="InterPro" id="IPR017853">
    <property type="entry name" value="GH"/>
</dbReference>
<dbReference type="EMBL" id="CP076133">
    <property type="protein sequence ID" value="QWG05120.1"/>
    <property type="molecule type" value="Genomic_DNA"/>
</dbReference>
<dbReference type="Gene3D" id="2.60.120.260">
    <property type="entry name" value="Galactose-binding domain-like"/>
    <property type="match status" value="2"/>
</dbReference>
<evidence type="ECO:0000256" key="2">
    <source>
        <dbReference type="SAM" id="SignalP"/>
    </source>
</evidence>
<dbReference type="SUPFAM" id="SSF51445">
    <property type="entry name" value="(Trans)glycosidases"/>
    <property type="match status" value="1"/>
</dbReference>
<dbReference type="Pfam" id="PF18962">
    <property type="entry name" value="Por_Secre_tail"/>
    <property type="match status" value="1"/>
</dbReference>
<gene>
    <name evidence="5" type="ORF">KMW28_22105</name>
</gene>
<reference evidence="5 6" key="1">
    <citation type="submission" date="2021-05" db="EMBL/GenBank/DDBJ databases">
        <title>Comparative genomic studies on the polysaccharide-degrading batcterial strains of the Flammeovirga genus.</title>
        <authorList>
            <person name="Zewei F."/>
            <person name="Zheng Z."/>
            <person name="Yu L."/>
            <person name="Ruyue G."/>
            <person name="Yanhong M."/>
            <person name="Yuanyuan C."/>
            <person name="Jingyan G."/>
            <person name="Wenjun H."/>
        </authorList>
    </citation>
    <scope>NUCLEOTIDE SEQUENCE [LARGE SCALE GENOMIC DNA]</scope>
    <source>
        <strain evidence="5 6">NBRC:100898</strain>
    </source>
</reference>
<dbReference type="RefSeq" id="WP_169662203.1">
    <property type="nucleotide sequence ID" value="NZ_CP076133.1"/>
</dbReference>
<dbReference type="InterPro" id="IPR006584">
    <property type="entry name" value="Cellulose-bd_IV"/>
</dbReference>
<dbReference type="Gene3D" id="2.60.40.1080">
    <property type="match status" value="9"/>
</dbReference>
<dbReference type="KEGG" id="fya:KMW28_22105"/>
<name>A0AAX1NEP2_9BACT</name>
<evidence type="ECO:0000313" key="5">
    <source>
        <dbReference type="EMBL" id="QWG05120.1"/>
    </source>
</evidence>
<feature type="domain" description="CBM6" evidence="4">
    <location>
        <begin position="1158"/>
        <end position="1285"/>
    </location>
</feature>
<dbReference type="PROSITE" id="PS50835">
    <property type="entry name" value="IG_LIKE"/>
    <property type="match status" value="1"/>
</dbReference>
<feature type="domain" description="Ig-like" evidence="3">
    <location>
        <begin position="1608"/>
        <end position="1697"/>
    </location>
</feature>
<sequence length="1955" mass="210367">MNYFTKLSRRVFTLLLLLTCGVITQAQDVNVDVNVNFKHSVNGASEFNREDYMTIHGTAFETDWDGEEDKLDYLLNDLDTYFGRDNGSATWKFSATEEDPNRPNRPSIDHMKSLGGWLKGEYEKDFNTHQYEKRSKEMILGTNPHPTYPTLSWNGDGNTWTGWQPYDVDVSAEWVVNYLDYFFRKADGEPGEPLPYYWEVINEPDMPMMTGHMTCTSQEKIWEYHNLVALGIRERFGANNPNRPKVGGMTWGLHDFHLRDGISRYDENYLDQWLEGDGYDIYHNMMDSEANNYRDEPWYQWDIMWQGFIDACGENMDFYSIHIYDWPGWAINGNDLPSATRAGGHTEAMLDILEWYDLYKTGTRKEMIVSEFGAVNGTYNQNNRPGAFDQKRIDWECLKPFNSMFMQFLERPDYITKSMPFTPVKAVWGDVPDQNLRYPYAMMHPDANGNWEWSEYIKFFELWSNVKGTRVETKASNPDVQVNAYANGNTLYVILNNLENNEKNINLSMYEEFGNPIQKVMIKNLYLDMNKGTSGQPALDEIELNTAPGSVKLLNDATMILEYTFANPVNLSETLEERKFMGEKIGSGTHPFGSELIHMTGTTMSTQVNNVVVPSENYEATLRIAGAFFKAHMGSIEIKLNGTVIPHDGNWRGTDNDLRNQWLGVLEVEIPAGLLQANNTIECKSNAPSDWATAQIQVFDFSKAPGRSAESTVALTGLSVDGSSELMQGKSESLVASFVPEDATNKALTWSSSNASVATVDEFGVVTAVASSGTATITATAADGGITATHSITAIAFANTPVASITFEEGATLDVDFYVTTPLNVTILPEDATDQEIVWTSSNPEVVSVDPNTGKIQGLVIGGTATITATVDGQSASIDVNVGIVGDEVIYCDALPQEVTGNTTYNFDVFVNLLGTREVKVEILDGSTVLGSGSTEAEVLGKEQLMVEVTLAEVPAIGEYTIKVTALEGASVITECSSTISILDRIRPESISILDWLREVAVGETVPVTAEVMPADAYDKSVNWTSSNEAVARVDANGVVTGVSVGSSVIRGTLNDGGLFEEVTIEVKSAVVVEPTAIIIPEEITIFPNGSFQVEPIFVPEWTTEKSLQWSFDDNIASVDPNGKITATANQGTLNLTVTSASSPQISAMSAVTVGTTLRIEAETFTAMGGAVGDIGIYDNAGASKGKAINNVQQGDFVEYEVYIPQGGDYEITFAAGTEVEDGVVEMFVNAASVGSKKVPTGAWDNFVPVKLDQAVTLPQGVVKIGLMGNGTSPWQWNLDYFDMAFTGEIPDCSGTITGVEIVAAESEVMEGRTIQLSDNQLPATACKEVASWSSSNSSVATVDSNGKVTGVSLGTATITVQTGSQTATIEITVIERVPIYVTGVTLTTTAIALDIHQMKGLEANVAPANADNLNVTWSSDNEGVATVDANGVVTGVAEGTATITVTTVDQSKTATATVTVSGNEYVPATEIVIEAETMENTGGEVDDSVWGGPGNGFGVNNDVGINWGNNGDWAEYTVEGNGEYEITYYISTPNDAGIAIEFVLDGNSVGEDAVPVTGGWENYQPLKSAHTVTLSGTHTVRLVASGTDPWQWNLDKFVLTPIENTTPEVIDVTGVSLNSNSADLTVGETLQLSADVAPANASDKTVSWMTDNANVATVNANGLVSAVGSGVATITVTTNDGSFTATAQINVADDVSCVAPTAITIDTKPTKVDKGNCVQLTATVGPENHCTVGVVWKTSDASIATVDTYGNLCGVAEGTVTITAETAEGGLSDSFEVMVNVPATGITIENGNVTLKVGETLQLSAVTTPVDASVLNLVWTSSDENVITIDAEGELTAIAEGVATVTVTSEVGNLTASVEVTVEAENSEEPTSIDDVTVAPTVYPMPASDVVYIKGLANGNYSITLYTLEGKQMLSSSEAVNGVYELGVSGVPSGVYFLNIKGNSVDHKIKIVVK</sequence>
<dbReference type="Pfam" id="PF02368">
    <property type="entry name" value="Big_2"/>
    <property type="match status" value="8"/>
</dbReference>
<dbReference type="CDD" id="cd04079">
    <property type="entry name" value="CBM6_agarase-like"/>
    <property type="match status" value="1"/>
</dbReference>
<dbReference type="SUPFAM" id="SSF49373">
    <property type="entry name" value="Invasin/intimin cell-adhesion fragments"/>
    <property type="match status" value="9"/>
</dbReference>
<dbReference type="Pfam" id="PF18040">
    <property type="entry name" value="BPA_C"/>
    <property type="match status" value="1"/>
</dbReference>
<dbReference type="InterPro" id="IPR007110">
    <property type="entry name" value="Ig-like_dom"/>
</dbReference>
<accession>A0AAX1NEP2</accession>
<dbReference type="PROSITE" id="PS51175">
    <property type="entry name" value="CBM6"/>
    <property type="match status" value="2"/>
</dbReference>
<evidence type="ECO:0000259" key="4">
    <source>
        <dbReference type="PROSITE" id="PS51175"/>
    </source>
</evidence>
<evidence type="ECO:0000256" key="1">
    <source>
        <dbReference type="ARBA" id="ARBA00022729"/>
    </source>
</evidence>
<dbReference type="Gene3D" id="2.60.120.1200">
    <property type="match status" value="1"/>
</dbReference>
<dbReference type="InterPro" id="IPR005084">
    <property type="entry name" value="CBM6"/>
</dbReference>
<dbReference type="Gene3D" id="3.20.20.80">
    <property type="entry name" value="Glycosidases"/>
    <property type="match status" value="1"/>
</dbReference>
<feature type="signal peptide" evidence="2">
    <location>
        <begin position="1"/>
        <end position="26"/>
    </location>
</feature>
<dbReference type="NCBIfam" id="TIGR04183">
    <property type="entry name" value="Por_Secre_tail"/>
    <property type="match status" value="1"/>
</dbReference>
<dbReference type="Pfam" id="PF18206">
    <property type="entry name" value="Porphyrn_cat_1"/>
    <property type="match status" value="1"/>
</dbReference>
<dbReference type="InterPro" id="IPR041224">
    <property type="entry name" value="BPA_C"/>
</dbReference>
<organism evidence="5 6">
    <name type="scientific">Flammeovirga yaeyamensis</name>
    <dbReference type="NCBI Taxonomy" id="367791"/>
    <lineage>
        <taxon>Bacteria</taxon>
        <taxon>Pseudomonadati</taxon>
        <taxon>Bacteroidota</taxon>
        <taxon>Cytophagia</taxon>
        <taxon>Cytophagales</taxon>
        <taxon>Flammeovirgaceae</taxon>
        <taxon>Flammeovirga</taxon>
    </lineage>
</organism>
<dbReference type="Pfam" id="PF03422">
    <property type="entry name" value="CBM_6"/>
    <property type="match status" value="2"/>
</dbReference>
<dbReference type="InterPro" id="IPR008979">
    <property type="entry name" value="Galactose-bd-like_sf"/>
</dbReference>
<dbReference type="SMART" id="SM00606">
    <property type="entry name" value="CBD_IV"/>
    <property type="match status" value="2"/>
</dbReference>
<dbReference type="Proteomes" id="UP000678679">
    <property type="component" value="Chromosome 2"/>
</dbReference>
<dbReference type="InterPro" id="IPR040527">
    <property type="entry name" value="Beta-sand_Porphyrn"/>
</dbReference>
<dbReference type="InterPro" id="IPR026444">
    <property type="entry name" value="Secre_tail"/>
</dbReference>
<protein>
    <submittedName>
        <fullName evidence="5">Ig-like domain-containing protein</fullName>
    </submittedName>
</protein>
<feature type="chain" id="PRO_5043937186" evidence="2">
    <location>
        <begin position="27"/>
        <end position="1955"/>
    </location>
</feature>
<feature type="domain" description="CBM6" evidence="4">
    <location>
        <begin position="1472"/>
        <end position="1601"/>
    </location>
</feature>
<evidence type="ECO:0000313" key="6">
    <source>
        <dbReference type="Proteomes" id="UP000678679"/>
    </source>
</evidence>
<dbReference type="GO" id="GO:0030246">
    <property type="term" value="F:carbohydrate binding"/>
    <property type="evidence" value="ECO:0007669"/>
    <property type="project" value="InterPro"/>
</dbReference>
<proteinExistence type="predicted"/>
<dbReference type="InterPro" id="IPR008964">
    <property type="entry name" value="Invasin/intimin_cell_adhesion"/>
</dbReference>